<evidence type="ECO:0000256" key="1">
    <source>
        <dbReference type="SAM" id="MobiDB-lite"/>
    </source>
</evidence>
<dbReference type="EMBL" id="FWFF01000019">
    <property type="protein sequence ID" value="SLN00001.1"/>
    <property type="molecule type" value="Genomic_DNA"/>
</dbReference>
<dbReference type="InterPro" id="IPR025736">
    <property type="entry name" value="PucR_C-HTH_dom"/>
</dbReference>
<dbReference type="PANTHER" id="PTHR33744">
    <property type="entry name" value="CARBOHYDRATE DIACID REGULATOR"/>
    <property type="match status" value="1"/>
</dbReference>
<dbReference type="InterPro" id="IPR051448">
    <property type="entry name" value="CdaR-like_regulators"/>
</dbReference>
<reference evidence="4" key="1">
    <citation type="submission" date="2017-02" db="EMBL/GenBank/DDBJ databases">
        <authorList>
            <person name="Dridi B."/>
        </authorList>
    </citation>
    <scope>NUCLEOTIDE SEQUENCE [LARGE SCALE GENOMIC DNA]</scope>
    <source>
        <strain evidence="4">B Co 03.10</strain>
    </source>
</reference>
<dbReference type="AlphaFoldDB" id="A0A1X6XL40"/>
<sequence length="389" mass="42548">MYIEDIHGHLLFAPSRPTHDDWRNDFTPLSTPAAPGFSTALENWRKQSSAYAALTGDRSVKYQRTVVPLVYHGTAFAFVHFVNSTSSGSSAGLFSEELTAMIADKLYMLFFGEMNEHREKIVHHSRTVRVPLSKESVHSHASESSGPSGDGQPSHSICFKTVFHLPSANPVVDYSSIARRVGWSLVRQIEVEWPEIVASHVSAVETASDVELSIHARATQVPDLPSAAAVARRALLQLQWNLKIGIGSAIADGAAAESSAVNDERASREASVMLALADQASPGTQQVLTRREAPASTILLFRDDSQSFRAYAAFIAQELERAEPELVTTARTYALSDCNASATAEMLQVDRRTVSDRLHRISHLTGLEIPSFASKVIIYLAFISPASRY</sequence>
<proteinExistence type="predicted"/>
<dbReference type="InterPro" id="IPR042070">
    <property type="entry name" value="PucR_C-HTH_sf"/>
</dbReference>
<dbReference type="Gene3D" id="1.10.10.2840">
    <property type="entry name" value="PucR C-terminal helix-turn-helix domain"/>
    <property type="match status" value="1"/>
</dbReference>
<dbReference type="Proteomes" id="UP000196581">
    <property type="component" value="Unassembled WGS sequence"/>
</dbReference>
<organism evidence="3 4">
    <name type="scientific">Brevibacterium yomogidense</name>
    <dbReference type="NCBI Taxonomy" id="946573"/>
    <lineage>
        <taxon>Bacteria</taxon>
        <taxon>Bacillati</taxon>
        <taxon>Actinomycetota</taxon>
        <taxon>Actinomycetes</taxon>
        <taxon>Micrococcales</taxon>
        <taxon>Brevibacteriaceae</taxon>
        <taxon>Brevibacterium</taxon>
    </lineage>
</organism>
<feature type="domain" description="PucR C-terminal helix-turn-helix" evidence="2">
    <location>
        <begin position="326"/>
        <end position="382"/>
    </location>
</feature>
<feature type="compositionally biased region" description="Polar residues" evidence="1">
    <location>
        <begin position="142"/>
        <end position="153"/>
    </location>
</feature>
<accession>A0A1X6XL40</accession>
<gene>
    <name evidence="3" type="ORF">FM105_12025</name>
</gene>
<dbReference type="PANTHER" id="PTHR33744:SF1">
    <property type="entry name" value="DNA-BINDING TRANSCRIPTIONAL ACTIVATOR ADER"/>
    <property type="match status" value="1"/>
</dbReference>
<evidence type="ECO:0000259" key="2">
    <source>
        <dbReference type="Pfam" id="PF13556"/>
    </source>
</evidence>
<protein>
    <recommendedName>
        <fullName evidence="2">PucR C-terminal helix-turn-helix domain-containing protein</fullName>
    </recommendedName>
</protein>
<evidence type="ECO:0000313" key="4">
    <source>
        <dbReference type="Proteomes" id="UP000196581"/>
    </source>
</evidence>
<evidence type="ECO:0000313" key="3">
    <source>
        <dbReference type="EMBL" id="SLN00001.1"/>
    </source>
</evidence>
<dbReference type="Pfam" id="PF13556">
    <property type="entry name" value="HTH_30"/>
    <property type="match status" value="1"/>
</dbReference>
<name>A0A1X6XL40_9MICO</name>
<keyword evidence="4" id="KW-1185">Reference proteome</keyword>
<feature type="region of interest" description="Disordered" evidence="1">
    <location>
        <begin position="133"/>
        <end position="153"/>
    </location>
</feature>